<feature type="domain" description="HIT" evidence="1">
    <location>
        <begin position="14"/>
        <end position="83"/>
    </location>
</feature>
<evidence type="ECO:0000313" key="3">
    <source>
        <dbReference type="Proteomes" id="UP000093100"/>
    </source>
</evidence>
<dbReference type="KEGG" id="cfp:CR44_00450"/>
<gene>
    <name evidence="2" type="ORF">CFT12S02225_06890</name>
</gene>
<dbReference type="RefSeq" id="WP_023384044.1">
    <property type="nucleotide sequence ID" value="NZ_CP009226.1"/>
</dbReference>
<organism evidence="2 3">
    <name type="scientific">Campylobacter fetus subsp. testudinum</name>
    <dbReference type="NCBI Taxonomy" id="1507806"/>
    <lineage>
        <taxon>Bacteria</taxon>
        <taxon>Pseudomonadati</taxon>
        <taxon>Campylobacterota</taxon>
        <taxon>Epsilonproteobacteria</taxon>
        <taxon>Campylobacterales</taxon>
        <taxon>Campylobacteraceae</taxon>
        <taxon>Campylobacter</taxon>
    </lineage>
</organism>
<evidence type="ECO:0000259" key="1">
    <source>
        <dbReference type="Pfam" id="PF01230"/>
    </source>
</evidence>
<reference evidence="2 3" key="1">
    <citation type="journal article" date="2016" name="Genome Biol. Evol.">
        <title>Comparative Genomics of Campylobacter fetus from Reptiles and Mammals Reveals Divergent Evolution in Host-Associated Lineages.</title>
        <authorList>
            <person name="Gilbert M.J."/>
            <person name="Miller W.G."/>
            <person name="Yee E."/>
            <person name="Zomer A.L."/>
            <person name="van der Graaf-van Bloois L."/>
            <person name="Fitzgerald C."/>
            <person name="Forbes K.J."/>
            <person name="Meric G."/>
            <person name="Sheppard S.K."/>
            <person name="Wagenaar J.A."/>
            <person name="Duim B."/>
        </authorList>
    </citation>
    <scope>NUCLEOTIDE SEQUENCE [LARGE SCALE GENOMIC DNA]</scope>
    <source>
        <strain evidence="2 3">12S02225-3</strain>
    </source>
</reference>
<dbReference type="SUPFAM" id="SSF54197">
    <property type="entry name" value="HIT-like"/>
    <property type="match status" value="1"/>
</dbReference>
<name>A0AAX0HAC3_CAMFE</name>
<dbReference type="InterPro" id="IPR011146">
    <property type="entry name" value="HIT-like"/>
</dbReference>
<dbReference type="Proteomes" id="UP000093100">
    <property type="component" value="Unassembled WGS sequence"/>
</dbReference>
<dbReference type="Gene3D" id="3.30.428.10">
    <property type="entry name" value="HIT-like"/>
    <property type="match status" value="1"/>
</dbReference>
<dbReference type="InterPro" id="IPR036265">
    <property type="entry name" value="HIT-like_sf"/>
</dbReference>
<protein>
    <submittedName>
        <fullName evidence="2">Histidine triad (HIT) protein</fullName>
    </submittedName>
</protein>
<sequence>MIYEDEIIYIELEKSEIPWVKVFTKKEFKEISDTDEMTRKWLFEAALITEKTMLDFYCADKINWASFANYVPKVHIHIQARFKDDSFFPESMWGVKQRDGIKRDLHIEKFTNQLTLNLKNHNFIKE</sequence>
<dbReference type="EMBL" id="LFLK01000006">
    <property type="protein sequence ID" value="OCR90442.1"/>
    <property type="molecule type" value="Genomic_DNA"/>
</dbReference>
<dbReference type="Pfam" id="PF01230">
    <property type="entry name" value="HIT"/>
    <property type="match status" value="1"/>
</dbReference>
<evidence type="ECO:0000313" key="2">
    <source>
        <dbReference type="EMBL" id="OCR90442.1"/>
    </source>
</evidence>
<accession>A0AAX0HAC3</accession>
<proteinExistence type="predicted"/>
<dbReference type="GO" id="GO:0003824">
    <property type="term" value="F:catalytic activity"/>
    <property type="evidence" value="ECO:0007669"/>
    <property type="project" value="InterPro"/>
</dbReference>
<dbReference type="AlphaFoldDB" id="A0AAX0HAC3"/>
<comment type="caution">
    <text evidence="2">The sequence shown here is derived from an EMBL/GenBank/DDBJ whole genome shotgun (WGS) entry which is preliminary data.</text>
</comment>